<protein>
    <submittedName>
        <fullName evidence="2">Uncharacterized protein</fullName>
    </submittedName>
</protein>
<comment type="caution">
    <text evidence="2">The sequence shown here is derived from an EMBL/GenBank/DDBJ whole genome shotgun (WGS) entry which is preliminary data.</text>
</comment>
<dbReference type="EMBL" id="MLAK01000762">
    <property type="protein sequence ID" value="OHT05291.1"/>
    <property type="molecule type" value="Genomic_DNA"/>
</dbReference>
<dbReference type="AlphaFoldDB" id="A0A1J4K229"/>
<name>A0A1J4K229_9EUKA</name>
<evidence type="ECO:0000313" key="2">
    <source>
        <dbReference type="EMBL" id="OHT05291.1"/>
    </source>
</evidence>
<organism evidence="2 3">
    <name type="scientific">Tritrichomonas foetus</name>
    <dbReference type="NCBI Taxonomy" id="1144522"/>
    <lineage>
        <taxon>Eukaryota</taxon>
        <taxon>Metamonada</taxon>
        <taxon>Parabasalia</taxon>
        <taxon>Tritrichomonadida</taxon>
        <taxon>Tritrichomonadidae</taxon>
        <taxon>Tritrichomonas</taxon>
    </lineage>
</organism>
<reference evidence="2" key="1">
    <citation type="submission" date="2016-10" db="EMBL/GenBank/DDBJ databases">
        <authorList>
            <person name="Benchimol M."/>
            <person name="Almeida L.G."/>
            <person name="Vasconcelos A.T."/>
            <person name="Perreira-Neves A."/>
            <person name="Rosa I.A."/>
            <person name="Tasca T."/>
            <person name="Bogo M.R."/>
            <person name="de Souza W."/>
        </authorList>
    </citation>
    <scope>NUCLEOTIDE SEQUENCE [LARGE SCALE GENOMIC DNA]</scope>
    <source>
        <strain evidence="2">K</strain>
    </source>
</reference>
<accession>A0A1J4K229</accession>
<evidence type="ECO:0000313" key="3">
    <source>
        <dbReference type="Proteomes" id="UP000179807"/>
    </source>
</evidence>
<dbReference type="VEuPathDB" id="TrichDB:TRFO_26983"/>
<dbReference type="Proteomes" id="UP000179807">
    <property type="component" value="Unassembled WGS sequence"/>
</dbReference>
<feature type="region of interest" description="Disordered" evidence="1">
    <location>
        <begin position="167"/>
        <end position="192"/>
    </location>
</feature>
<keyword evidence="3" id="KW-1185">Reference proteome</keyword>
<sequence>MFLFSVFCFVYHYNRKFKTYSKTNDPHCTGRHKHKGHFSTFHYQKKRRDDKNIFAALAVTSALKKKSSKDSAKSAQSQQMMQDMLQKSIDRTMSMSKKTMTHLADQIKRLNPIAPKPPDIVMVKLGLKKPVIRKVSPCDEYSKEEAKMMKFRQSPIFYQDDADKKIGTTSNSRINKNSHIRRNRNHKFHSFH</sequence>
<feature type="compositionally biased region" description="Basic residues" evidence="1">
    <location>
        <begin position="176"/>
        <end position="192"/>
    </location>
</feature>
<proteinExistence type="predicted"/>
<dbReference type="GeneID" id="94839977"/>
<gene>
    <name evidence="2" type="ORF">TRFO_26983</name>
</gene>
<evidence type="ECO:0000256" key="1">
    <source>
        <dbReference type="SAM" id="MobiDB-lite"/>
    </source>
</evidence>
<dbReference type="RefSeq" id="XP_068358427.1">
    <property type="nucleotide sequence ID" value="XM_068505273.1"/>
</dbReference>